<gene>
    <name evidence="2" type="ORF">PTTG_01947</name>
</gene>
<accession>A0A180G2E1</accession>
<keyword evidence="4" id="KW-1185">Reference proteome</keyword>
<feature type="compositionally biased region" description="Pro residues" evidence="1">
    <location>
        <begin position="74"/>
        <end position="85"/>
    </location>
</feature>
<feature type="compositionally biased region" description="Basic and acidic residues" evidence="1">
    <location>
        <begin position="105"/>
        <end position="118"/>
    </location>
</feature>
<reference evidence="3" key="4">
    <citation type="submission" date="2025-05" db="UniProtKB">
        <authorList>
            <consortium name="EnsemblFungi"/>
        </authorList>
    </citation>
    <scope>IDENTIFICATION</scope>
    <source>
        <strain evidence="3">isolate 1-1 / race 1 (BBBD)</strain>
    </source>
</reference>
<reference evidence="2" key="2">
    <citation type="submission" date="2016-05" db="EMBL/GenBank/DDBJ databases">
        <title>Comparative analysis highlights variable genome content of wheat rusts and divergence of the mating loci.</title>
        <authorList>
            <person name="Cuomo C.A."/>
            <person name="Bakkeren G."/>
            <person name="Szabo L."/>
            <person name="Khalil H."/>
            <person name="Joly D."/>
            <person name="Goldberg J."/>
            <person name="Young S."/>
            <person name="Zeng Q."/>
            <person name="Fellers J."/>
        </authorList>
    </citation>
    <scope>NUCLEOTIDE SEQUENCE [LARGE SCALE GENOMIC DNA]</scope>
    <source>
        <strain evidence="2">1-1 BBBD Race 1</strain>
    </source>
</reference>
<dbReference type="EMBL" id="ADAS02000780">
    <property type="protein sequence ID" value="OAV86831.1"/>
    <property type="molecule type" value="Genomic_DNA"/>
</dbReference>
<evidence type="ECO:0000313" key="3">
    <source>
        <dbReference type="EnsemblFungi" id="PTTG_01947-t43_1-p1"/>
    </source>
</evidence>
<name>A0A180G2E1_PUCT1</name>
<feature type="region of interest" description="Disordered" evidence="1">
    <location>
        <begin position="62"/>
        <end position="118"/>
    </location>
</feature>
<dbReference type="EnsemblFungi" id="PTTG_01947-t43_1">
    <property type="protein sequence ID" value="PTTG_01947-t43_1-p1"/>
    <property type="gene ID" value="PTTG_01947"/>
</dbReference>
<dbReference type="AlphaFoldDB" id="A0A180G2E1"/>
<reference evidence="3 4" key="3">
    <citation type="journal article" date="2017" name="G3 (Bethesda)">
        <title>Comparative analysis highlights variable genome content of wheat rusts and divergence of the mating loci.</title>
        <authorList>
            <person name="Cuomo C.A."/>
            <person name="Bakkeren G."/>
            <person name="Khalil H.B."/>
            <person name="Panwar V."/>
            <person name="Joly D."/>
            <person name="Linning R."/>
            <person name="Sakthikumar S."/>
            <person name="Song X."/>
            <person name="Adiconis X."/>
            <person name="Fan L."/>
            <person name="Goldberg J.M."/>
            <person name="Levin J.Z."/>
            <person name="Young S."/>
            <person name="Zeng Q."/>
            <person name="Anikster Y."/>
            <person name="Bruce M."/>
            <person name="Wang M."/>
            <person name="Yin C."/>
            <person name="McCallum B."/>
            <person name="Szabo L.J."/>
            <person name="Hulbert S."/>
            <person name="Chen X."/>
            <person name="Fellers J.P."/>
        </authorList>
    </citation>
    <scope>NUCLEOTIDE SEQUENCE</scope>
    <source>
        <strain evidence="4">Isolate 1-1 / race 1 (BBBD)</strain>
        <strain evidence="3">isolate 1-1 / race 1 (BBBD)</strain>
    </source>
</reference>
<protein>
    <submittedName>
        <fullName evidence="2 3">Uncharacterized protein</fullName>
    </submittedName>
</protein>
<feature type="non-terminal residue" evidence="2">
    <location>
        <position position="118"/>
    </location>
</feature>
<feature type="region of interest" description="Disordered" evidence="1">
    <location>
        <begin position="1"/>
        <end position="50"/>
    </location>
</feature>
<evidence type="ECO:0000256" key="1">
    <source>
        <dbReference type="SAM" id="MobiDB-lite"/>
    </source>
</evidence>
<sequence length="118" mass="13419">MPTPADTEDTTITNPPKVNEDHETPPHLPRNRTAQTNNPPMPDFANSPYGYYPPFPYMHYPYPYHSLPSNFPQHPSPTTPSPNNPFPTTHPQAQPPPPPTQTRQDVLDRAIDDTRNRQ</sequence>
<organism evidence="2">
    <name type="scientific">Puccinia triticina (isolate 1-1 / race 1 (BBBD))</name>
    <name type="common">Brown leaf rust fungus</name>
    <dbReference type="NCBI Taxonomy" id="630390"/>
    <lineage>
        <taxon>Eukaryota</taxon>
        <taxon>Fungi</taxon>
        <taxon>Dikarya</taxon>
        <taxon>Basidiomycota</taxon>
        <taxon>Pucciniomycotina</taxon>
        <taxon>Pucciniomycetes</taxon>
        <taxon>Pucciniales</taxon>
        <taxon>Pucciniaceae</taxon>
        <taxon>Puccinia</taxon>
    </lineage>
</organism>
<evidence type="ECO:0000313" key="4">
    <source>
        <dbReference type="Proteomes" id="UP000005240"/>
    </source>
</evidence>
<proteinExistence type="predicted"/>
<reference evidence="2" key="1">
    <citation type="submission" date="2009-11" db="EMBL/GenBank/DDBJ databases">
        <authorList>
            <consortium name="The Broad Institute Genome Sequencing Platform"/>
            <person name="Ward D."/>
            <person name="Feldgarden M."/>
            <person name="Earl A."/>
            <person name="Young S.K."/>
            <person name="Zeng Q."/>
            <person name="Koehrsen M."/>
            <person name="Alvarado L."/>
            <person name="Berlin A."/>
            <person name="Bochicchio J."/>
            <person name="Borenstein D."/>
            <person name="Chapman S.B."/>
            <person name="Chen Z."/>
            <person name="Engels R."/>
            <person name="Freedman E."/>
            <person name="Gellesch M."/>
            <person name="Goldberg J."/>
            <person name="Griggs A."/>
            <person name="Gujja S."/>
            <person name="Heilman E."/>
            <person name="Heiman D."/>
            <person name="Hepburn T."/>
            <person name="Howarth C."/>
            <person name="Jen D."/>
            <person name="Larson L."/>
            <person name="Lewis B."/>
            <person name="Mehta T."/>
            <person name="Park D."/>
            <person name="Pearson M."/>
            <person name="Roberts A."/>
            <person name="Saif S."/>
            <person name="Shea T."/>
            <person name="Shenoy N."/>
            <person name="Sisk P."/>
            <person name="Stolte C."/>
            <person name="Sykes S."/>
            <person name="Thomson T."/>
            <person name="Walk T."/>
            <person name="White J."/>
            <person name="Yandava C."/>
            <person name="Izard J."/>
            <person name="Baranova O.V."/>
            <person name="Blanton J.M."/>
            <person name="Tanner A.C."/>
            <person name="Dewhirst F.E."/>
            <person name="Haas B."/>
            <person name="Nusbaum C."/>
            <person name="Birren B."/>
        </authorList>
    </citation>
    <scope>NUCLEOTIDE SEQUENCE [LARGE SCALE GENOMIC DNA]</scope>
    <source>
        <strain evidence="2">1-1 BBBD Race 1</strain>
    </source>
</reference>
<dbReference type="VEuPathDB" id="FungiDB:PTTG_01947"/>
<dbReference type="Proteomes" id="UP000005240">
    <property type="component" value="Unassembled WGS sequence"/>
</dbReference>
<evidence type="ECO:0000313" key="2">
    <source>
        <dbReference type="EMBL" id="OAV86831.1"/>
    </source>
</evidence>